<accession>A0A1M2V2F9</accession>
<comment type="caution">
    <text evidence="1">The sequence shown here is derived from an EMBL/GenBank/DDBJ whole genome shotgun (WGS) entry which is preliminary data.</text>
</comment>
<gene>
    <name evidence="1" type="ORF">TRAPUB_7824</name>
</gene>
<dbReference type="Proteomes" id="UP000184267">
    <property type="component" value="Unassembled WGS sequence"/>
</dbReference>
<keyword evidence="2" id="KW-1185">Reference proteome</keyword>
<proteinExistence type="predicted"/>
<protein>
    <submittedName>
        <fullName evidence="1">Uncharacterized protein</fullName>
    </submittedName>
</protein>
<sequence length="226" mass="25202">MATVSIIASSTEPVAEQKLVVDSSTSDSPNYDTMAKALLEPDNRGVQITNGLVKVVSDIKSMSQTLTFTFIAFDDAGVLDEHGNPLRLASQWRKFYEVREREESDQKATVMHQSGYDFADLAEDLRQFAKGTVQRGSTYLDNAMVETTSRAVKDLADKIDGVSQIWGYLRSDTILFKEQLTSYVDPNISVTKRTLKKLTAVQEGYVELAGRLDTYVRGTMHDDLNN</sequence>
<organism evidence="1 2">
    <name type="scientific">Trametes pubescens</name>
    <name type="common">White-rot fungus</name>
    <dbReference type="NCBI Taxonomy" id="154538"/>
    <lineage>
        <taxon>Eukaryota</taxon>
        <taxon>Fungi</taxon>
        <taxon>Dikarya</taxon>
        <taxon>Basidiomycota</taxon>
        <taxon>Agaricomycotina</taxon>
        <taxon>Agaricomycetes</taxon>
        <taxon>Polyporales</taxon>
        <taxon>Polyporaceae</taxon>
        <taxon>Trametes</taxon>
    </lineage>
</organism>
<dbReference type="EMBL" id="MNAD01001723">
    <property type="protein sequence ID" value="OJT01768.1"/>
    <property type="molecule type" value="Genomic_DNA"/>
</dbReference>
<name>A0A1M2V2F9_TRAPU</name>
<evidence type="ECO:0000313" key="2">
    <source>
        <dbReference type="Proteomes" id="UP000184267"/>
    </source>
</evidence>
<reference evidence="1 2" key="1">
    <citation type="submission" date="2016-10" db="EMBL/GenBank/DDBJ databases">
        <title>Genome sequence of the basidiomycete white-rot fungus Trametes pubescens.</title>
        <authorList>
            <person name="Makela M.R."/>
            <person name="Granchi Z."/>
            <person name="Peng M."/>
            <person name="De Vries R.P."/>
            <person name="Grigoriev I."/>
            <person name="Riley R."/>
            <person name="Hilden K."/>
        </authorList>
    </citation>
    <scope>NUCLEOTIDE SEQUENCE [LARGE SCALE GENOMIC DNA]</scope>
    <source>
        <strain evidence="1 2">FBCC735</strain>
    </source>
</reference>
<evidence type="ECO:0000313" key="1">
    <source>
        <dbReference type="EMBL" id="OJT01768.1"/>
    </source>
</evidence>
<dbReference type="OMA" id="FYEVRER"/>
<dbReference type="AlphaFoldDB" id="A0A1M2V2F9"/>
<dbReference type="OrthoDB" id="10419914at2759"/>